<dbReference type="Gene3D" id="3.40.50.620">
    <property type="entry name" value="HUPs"/>
    <property type="match status" value="1"/>
</dbReference>
<evidence type="ECO:0008006" key="3">
    <source>
        <dbReference type="Google" id="ProtNLM"/>
    </source>
</evidence>
<dbReference type="Proteomes" id="UP000027093">
    <property type="component" value="Chromosome"/>
</dbReference>
<evidence type="ECO:0000313" key="1">
    <source>
        <dbReference type="EMBL" id="AIC14980.1"/>
    </source>
</evidence>
<dbReference type="HOGENOM" id="CLU_1363593_0_0_2"/>
<organism evidence="1 2">
    <name type="scientific">Nitrososphaera viennensis EN76</name>
    <dbReference type="NCBI Taxonomy" id="926571"/>
    <lineage>
        <taxon>Archaea</taxon>
        <taxon>Nitrososphaerota</taxon>
        <taxon>Nitrososphaeria</taxon>
        <taxon>Nitrososphaerales</taxon>
        <taxon>Nitrososphaeraceae</taxon>
        <taxon>Nitrososphaera</taxon>
    </lineage>
</organism>
<name>A0A060HI66_9ARCH</name>
<dbReference type="KEGG" id="nvn:NVIE_007660"/>
<sequence>MSRPQEKILFPLFIWGINLTVAEYMGRTAALYLAHLNPVTKAHESIISSLLGRGYSVYVFPVRFMKDNREMNTKSFPFSFEQRKEMVEVLFGDSVRVLPDYTFYAPFTKYLPPLLSSKSWELRNQIVSHVKEGRFVSYTGDKAERLMLRVYRLNPLKADRLEISATSVKEMLYREALEGDRGTWREMVPSQVVGVIERSWSVVERFAKEEQDATTRVMGMKFPREGYK</sequence>
<evidence type="ECO:0000313" key="2">
    <source>
        <dbReference type="Proteomes" id="UP000027093"/>
    </source>
</evidence>
<reference evidence="1 2" key="1">
    <citation type="journal article" date="2014" name="Int. J. Syst. Evol. Microbiol.">
        <title>Nitrososphaera viennensis gen. nov., sp. nov., an aerobic and mesophilic, ammonia-oxidizing archaeon from soil and a member of the archaeal phylum Thaumarchaeota.</title>
        <authorList>
            <person name="Stieglmeier M."/>
            <person name="Klingl A."/>
            <person name="Alves R.J."/>
            <person name="Rittmann S.K."/>
            <person name="Melcher M."/>
            <person name="Leisch N."/>
            <person name="Schleper C."/>
        </authorList>
    </citation>
    <scope>NUCLEOTIDE SEQUENCE [LARGE SCALE GENOMIC DNA]</scope>
    <source>
        <strain evidence="1">EN76</strain>
    </source>
</reference>
<accession>A0A060HI66</accession>
<dbReference type="STRING" id="926571.NVIE_007660"/>
<dbReference type="AlphaFoldDB" id="A0A060HI66"/>
<gene>
    <name evidence="1" type="ORF">NVIE_007660</name>
</gene>
<dbReference type="InterPro" id="IPR014729">
    <property type="entry name" value="Rossmann-like_a/b/a_fold"/>
</dbReference>
<keyword evidence="2" id="KW-1185">Reference proteome</keyword>
<protein>
    <recommendedName>
        <fullName evidence="3">Nicotinamide-nucleotide adenylyltransferase</fullName>
    </recommendedName>
</protein>
<dbReference type="EMBL" id="CP007536">
    <property type="protein sequence ID" value="AIC14980.1"/>
    <property type="molecule type" value="Genomic_DNA"/>
</dbReference>
<proteinExistence type="predicted"/>
<dbReference type="SUPFAM" id="SSF52374">
    <property type="entry name" value="Nucleotidylyl transferase"/>
    <property type="match status" value="1"/>
</dbReference>